<protein>
    <submittedName>
        <fullName evidence="2">Uncharacterized protein</fullName>
    </submittedName>
</protein>
<reference evidence="2 3" key="1">
    <citation type="journal article" date="2019" name="Commun. Biol.">
        <title>The bagworm genome reveals a unique fibroin gene that provides high tensile strength.</title>
        <authorList>
            <person name="Kono N."/>
            <person name="Nakamura H."/>
            <person name="Ohtoshi R."/>
            <person name="Tomita M."/>
            <person name="Numata K."/>
            <person name="Arakawa K."/>
        </authorList>
    </citation>
    <scope>NUCLEOTIDE SEQUENCE [LARGE SCALE GENOMIC DNA]</scope>
</reference>
<gene>
    <name evidence="2" type="ORF">EVAR_36917_1</name>
</gene>
<dbReference type="AlphaFoldDB" id="A0A4C1X864"/>
<proteinExistence type="predicted"/>
<feature type="region of interest" description="Disordered" evidence="1">
    <location>
        <begin position="176"/>
        <end position="199"/>
    </location>
</feature>
<feature type="compositionally biased region" description="Polar residues" evidence="1">
    <location>
        <begin position="44"/>
        <end position="53"/>
    </location>
</feature>
<sequence length="199" mass="22789">MRVDERRVPSPTRPGRPRVGRVRSRLDQFCQSNRLIMKKYFDNKNPTRQTNGAREQGQHNEAPVLRPALPSPSVTDDSPRPILCRLQTIRFSETDRVCPNARSTHRLKTWERSNEYLALHCTRRLLAVRLSLDELNQPKSTESNQVLISKSRHHVSHQLSGKIFFPDEVPRVMFSNRDDSATARLAEDQPPDSDGAANS</sequence>
<organism evidence="2 3">
    <name type="scientific">Eumeta variegata</name>
    <name type="common">Bagworm moth</name>
    <name type="synonym">Eumeta japonica</name>
    <dbReference type="NCBI Taxonomy" id="151549"/>
    <lineage>
        <taxon>Eukaryota</taxon>
        <taxon>Metazoa</taxon>
        <taxon>Ecdysozoa</taxon>
        <taxon>Arthropoda</taxon>
        <taxon>Hexapoda</taxon>
        <taxon>Insecta</taxon>
        <taxon>Pterygota</taxon>
        <taxon>Neoptera</taxon>
        <taxon>Endopterygota</taxon>
        <taxon>Lepidoptera</taxon>
        <taxon>Glossata</taxon>
        <taxon>Ditrysia</taxon>
        <taxon>Tineoidea</taxon>
        <taxon>Psychidae</taxon>
        <taxon>Oiketicinae</taxon>
        <taxon>Eumeta</taxon>
    </lineage>
</organism>
<accession>A0A4C1X864</accession>
<name>A0A4C1X864_EUMVA</name>
<feature type="compositionally biased region" description="Basic and acidic residues" evidence="1">
    <location>
        <begin position="176"/>
        <end position="187"/>
    </location>
</feature>
<feature type="region of interest" description="Disordered" evidence="1">
    <location>
        <begin position="1"/>
        <end position="21"/>
    </location>
</feature>
<evidence type="ECO:0000313" key="2">
    <source>
        <dbReference type="EMBL" id="GBP58445.1"/>
    </source>
</evidence>
<dbReference type="EMBL" id="BGZK01000735">
    <property type="protein sequence ID" value="GBP58445.1"/>
    <property type="molecule type" value="Genomic_DNA"/>
</dbReference>
<evidence type="ECO:0000256" key="1">
    <source>
        <dbReference type="SAM" id="MobiDB-lite"/>
    </source>
</evidence>
<evidence type="ECO:0000313" key="3">
    <source>
        <dbReference type="Proteomes" id="UP000299102"/>
    </source>
</evidence>
<comment type="caution">
    <text evidence="2">The sequence shown here is derived from an EMBL/GenBank/DDBJ whole genome shotgun (WGS) entry which is preliminary data.</text>
</comment>
<feature type="region of interest" description="Disordered" evidence="1">
    <location>
        <begin position="40"/>
        <end position="79"/>
    </location>
</feature>
<keyword evidence="3" id="KW-1185">Reference proteome</keyword>
<dbReference type="Proteomes" id="UP000299102">
    <property type="component" value="Unassembled WGS sequence"/>
</dbReference>